<gene>
    <name evidence="1" type="ORF">SAMN05660649_04788</name>
</gene>
<dbReference type="STRING" id="341036.SAMN05660649_04788"/>
<dbReference type="EMBL" id="FOOX01000025">
    <property type="protein sequence ID" value="SFH33617.1"/>
    <property type="molecule type" value="Genomic_DNA"/>
</dbReference>
<dbReference type="AlphaFoldDB" id="A0A1I2Z6X8"/>
<accession>A0A1I2Z6X8</accession>
<proteinExistence type="predicted"/>
<reference evidence="2" key="1">
    <citation type="submission" date="2016-10" db="EMBL/GenBank/DDBJ databases">
        <authorList>
            <person name="Varghese N."/>
            <person name="Submissions S."/>
        </authorList>
    </citation>
    <scope>NUCLEOTIDE SEQUENCE [LARGE SCALE GENOMIC DNA]</scope>
    <source>
        <strain evidence="2">DSM 17038</strain>
    </source>
</reference>
<evidence type="ECO:0000313" key="2">
    <source>
        <dbReference type="Proteomes" id="UP000199337"/>
    </source>
</evidence>
<sequence>MIPNPIVYENYAIYSSYYLGDASCNQTNSMIIFLENNIPQYTHEDVLRFLTDKKFRQSVVVPFKTDFPALVDLDKRWYRNYEKQIGKKNWWRKAVKIVSRLIDLPDPRPLKPGTIEMEIYQAILNSEQYIIPVVYRHIDELNPKKHDVFYKDELLKYFDIYGLKFHEFYFAHLDNCVPCMEVEFEYYHTWEKGTFEIYLPYGEMKKLYEKIYKEKYPDKYRYYYV</sequence>
<protein>
    <submittedName>
        <fullName evidence="1">Uncharacterized protein</fullName>
    </submittedName>
</protein>
<name>A0A1I2Z6X8_9FIRM</name>
<organism evidence="1 2">
    <name type="scientific">Desulfotruncus arcticus DSM 17038</name>
    <dbReference type="NCBI Taxonomy" id="1121424"/>
    <lineage>
        <taxon>Bacteria</taxon>
        <taxon>Bacillati</taxon>
        <taxon>Bacillota</taxon>
        <taxon>Clostridia</taxon>
        <taxon>Eubacteriales</taxon>
        <taxon>Desulfallaceae</taxon>
        <taxon>Desulfotruncus</taxon>
    </lineage>
</organism>
<dbReference type="Proteomes" id="UP000199337">
    <property type="component" value="Unassembled WGS sequence"/>
</dbReference>
<keyword evidence="2" id="KW-1185">Reference proteome</keyword>
<evidence type="ECO:0000313" key="1">
    <source>
        <dbReference type="EMBL" id="SFH33617.1"/>
    </source>
</evidence>